<dbReference type="SUPFAM" id="SSF53933">
    <property type="entry name" value="Microbial ribonucleases"/>
    <property type="match status" value="1"/>
</dbReference>
<dbReference type="GO" id="GO:0004521">
    <property type="term" value="F:RNA endonuclease activity"/>
    <property type="evidence" value="ECO:0007669"/>
    <property type="project" value="InterPro"/>
</dbReference>
<keyword evidence="1" id="KW-0540">Nuclease</keyword>
<reference evidence="5 6" key="1">
    <citation type="journal article" date="2015" name="Genome Announc.">
        <title>Complete Genome Sequence of the Type Strain Corynebacterium mustelae DSM 45274, Isolated from Various Tissues of a Male Ferret with Lethal Sepsis.</title>
        <authorList>
            <person name="Ruckert C."/>
            <person name="Eimer J."/>
            <person name="Winkler A."/>
            <person name="Tauch A."/>
        </authorList>
    </citation>
    <scope>NUCLEOTIDE SEQUENCE [LARGE SCALE GENOMIC DNA]</scope>
    <source>
        <strain evidence="5 6">DSM 45274</strain>
    </source>
</reference>
<feature type="transmembrane region" description="Helical" evidence="4">
    <location>
        <begin position="26"/>
        <end position="47"/>
    </location>
</feature>
<proteinExistence type="predicted"/>
<dbReference type="EMBL" id="CP011542">
    <property type="protein sequence ID" value="AKK06600.1"/>
    <property type="molecule type" value="Genomic_DNA"/>
</dbReference>
<reference evidence="6" key="2">
    <citation type="submission" date="2015-05" db="EMBL/GenBank/DDBJ databases">
        <title>Complete genome sequence of Corynebacterium mustelae DSM 45274, isolated from various tissues of a male ferret with lethal sepsis.</title>
        <authorList>
            <person name="Ruckert C."/>
            <person name="Albersmeier A."/>
            <person name="Winkler A."/>
            <person name="Tauch A."/>
        </authorList>
    </citation>
    <scope>NUCLEOTIDE SEQUENCE [LARGE SCALE GENOMIC DNA]</scope>
    <source>
        <strain evidence="6">DSM 45274</strain>
    </source>
</reference>
<evidence type="ECO:0000313" key="5">
    <source>
        <dbReference type="EMBL" id="AKK06600.1"/>
    </source>
</evidence>
<evidence type="ECO:0000313" key="6">
    <source>
        <dbReference type="Proteomes" id="UP000035199"/>
    </source>
</evidence>
<accession>A0A0G3H1D8</accession>
<keyword evidence="6" id="KW-1185">Reference proteome</keyword>
<evidence type="ECO:0000256" key="3">
    <source>
        <dbReference type="SAM" id="MobiDB-lite"/>
    </source>
</evidence>
<dbReference type="GO" id="GO:0003723">
    <property type="term" value="F:RNA binding"/>
    <property type="evidence" value="ECO:0007669"/>
    <property type="project" value="InterPro"/>
</dbReference>
<dbReference type="Gene3D" id="3.10.450.30">
    <property type="entry name" value="Microbial ribonucleases"/>
    <property type="match status" value="1"/>
</dbReference>
<dbReference type="InterPro" id="IPR016191">
    <property type="entry name" value="Ribonuclease/ribotoxin"/>
</dbReference>
<organism evidence="5 6">
    <name type="scientific">Corynebacterium mustelae</name>
    <dbReference type="NCBI Taxonomy" id="571915"/>
    <lineage>
        <taxon>Bacteria</taxon>
        <taxon>Bacillati</taxon>
        <taxon>Actinomycetota</taxon>
        <taxon>Actinomycetes</taxon>
        <taxon>Mycobacteriales</taxon>
        <taxon>Corynebacteriaceae</taxon>
        <taxon>Corynebacterium</taxon>
    </lineage>
</organism>
<dbReference type="Pfam" id="PF00545">
    <property type="entry name" value="Ribonuclease"/>
    <property type="match status" value="1"/>
</dbReference>
<keyword evidence="2" id="KW-0378">Hydrolase</keyword>
<feature type="region of interest" description="Disordered" evidence="3">
    <location>
        <begin position="57"/>
        <end position="121"/>
    </location>
</feature>
<protein>
    <submittedName>
        <fullName evidence="5">Guanyl-specific ribonuclease Sa</fullName>
    </submittedName>
</protein>
<dbReference type="STRING" id="571915.CMUST_11445"/>
<dbReference type="KEGG" id="cmv:CMUST_11445"/>
<evidence type="ECO:0000256" key="2">
    <source>
        <dbReference type="ARBA" id="ARBA00022801"/>
    </source>
</evidence>
<evidence type="ECO:0000256" key="1">
    <source>
        <dbReference type="ARBA" id="ARBA00022722"/>
    </source>
</evidence>
<dbReference type="GO" id="GO:0016787">
    <property type="term" value="F:hydrolase activity"/>
    <property type="evidence" value="ECO:0007669"/>
    <property type="project" value="UniProtKB-KW"/>
</dbReference>
<evidence type="ECO:0000256" key="4">
    <source>
        <dbReference type="SAM" id="Phobius"/>
    </source>
</evidence>
<dbReference type="InterPro" id="IPR000026">
    <property type="entry name" value="N1-like"/>
</dbReference>
<dbReference type="PATRIC" id="fig|571915.4.peg.2445"/>
<feature type="compositionally biased region" description="Polar residues" evidence="3">
    <location>
        <begin position="57"/>
        <end position="103"/>
    </location>
</feature>
<name>A0A0G3H1D8_9CORY</name>
<keyword evidence="4" id="KW-0472">Membrane</keyword>
<gene>
    <name evidence="5" type="ORF">CMUST_11445</name>
</gene>
<keyword evidence="4" id="KW-1133">Transmembrane helix</keyword>
<keyword evidence="4" id="KW-0812">Transmembrane</keyword>
<sequence>MAPSGAHSVPCFRATMLSMSVPWKKIIPAVIIAVVVFIVVIAIANFATTNPSQQQAASFMSTQERTQPASKSTQPRADATNPNAKQPKAQPTGSANTEPQPGNSAKPYPSEKNSAPKKGFEDFPTCEVLELPVEAEDTIDDILAGGPYLYPQNDNRRFGNYEQILPKNNKNYYREYTVETPGLRHRGERRIVTGGGTETDPEVWLYTDDHYESFCLIPDAEY</sequence>
<dbReference type="AlphaFoldDB" id="A0A0G3H1D8"/>
<dbReference type="Proteomes" id="UP000035199">
    <property type="component" value="Chromosome"/>
</dbReference>